<dbReference type="eggNOG" id="COG2230">
    <property type="taxonomic scope" value="Bacteria"/>
</dbReference>
<keyword evidence="8" id="KW-1185">Reference proteome</keyword>
<dbReference type="PIRSF" id="PIRSF003085">
    <property type="entry name" value="CMAS"/>
    <property type="match status" value="1"/>
</dbReference>
<keyword evidence="4" id="KW-0949">S-adenosyl-L-methionine</keyword>
<dbReference type="GO" id="GO:0032259">
    <property type="term" value="P:methylation"/>
    <property type="evidence" value="ECO:0007669"/>
    <property type="project" value="UniProtKB-KW"/>
</dbReference>
<dbReference type="GO" id="GO:0008168">
    <property type="term" value="F:methyltransferase activity"/>
    <property type="evidence" value="ECO:0007669"/>
    <property type="project" value="UniProtKB-KW"/>
</dbReference>
<dbReference type="STRING" id="1499967.U27_00173"/>
<dbReference type="Pfam" id="PF02353">
    <property type="entry name" value="CMAS"/>
    <property type="match status" value="1"/>
</dbReference>
<organism evidence="7">
    <name type="scientific">Vecturithrix granuli</name>
    <dbReference type="NCBI Taxonomy" id="1499967"/>
    <lineage>
        <taxon>Bacteria</taxon>
        <taxon>Candidatus Moduliflexota</taxon>
        <taxon>Candidatus Vecturitrichia</taxon>
        <taxon>Candidatus Vecturitrichales</taxon>
        <taxon>Candidatus Vecturitrichaceae</taxon>
        <taxon>Candidatus Vecturithrix</taxon>
    </lineage>
</organism>
<dbReference type="Proteomes" id="UP000030661">
    <property type="component" value="Unassembled WGS sequence"/>
</dbReference>
<evidence type="ECO:0000313" key="8">
    <source>
        <dbReference type="Proteomes" id="UP000030661"/>
    </source>
</evidence>
<dbReference type="GO" id="GO:0008610">
    <property type="term" value="P:lipid biosynthetic process"/>
    <property type="evidence" value="ECO:0007669"/>
    <property type="project" value="InterPro"/>
</dbReference>
<evidence type="ECO:0000256" key="6">
    <source>
        <dbReference type="PIRSR" id="PIRSR003085-1"/>
    </source>
</evidence>
<comment type="similarity">
    <text evidence="1">Belongs to the CFA/CMAS family.</text>
</comment>
<protein>
    <submittedName>
        <fullName evidence="7">Cyclopropane-fatty-acyl-phospholipid synthase</fullName>
    </submittedName>
</protein>
<reference evidence="7" key="1">
    <citation type="journal article" date="2015" name="PeerJ">
        <title>First genomic representation of candidate bacterial phylum KSB3 points to enhanced environmental sensing as a trigger of wastewater bulking.</title>
        <authorList>
            <person name="Sekiguchi Y."/>
            <person name="Ohashi A."/>
            <person name="Parks D.H."/>
            <person name="Yamauchi T."/>
            <person name="Tyson G.W."/>
            <person name="Hugenholtz P."/>
        </authorList>
    </citation>
    <scope>NUCLEOTIDE SEQUENCE [LARGE SCALE GENOMIC DNA]</scope>
</reference>
<dbReference type="SUPFAM" id="SSF53335">
    <property type="entry name" value="S-adenosyl-L-methionine-dependent methyltransferases"/>
    <property type="match status" value="1"/>
</dbReference>
<proteinExistence type="inferred from homology"/>
<evidence type="ECO:0000256" key="3">
    <source>
        <dbReference type="ARBA" id="ARBA00022679"/>
    </source>
</evidence>
<evidence type="ECO:0000256" key="4">
    <source>
        <dbReference type="ARBA" id="ARBA00022691"/>
    </source>
</evidence>
<keyword evidence="5" id="KW-0443">Lipid metabolism</keyword>
<dbReference type="AlphaFoldDB" id="A0A081C6S7"/>
<keyword evidence="2" id="KW-0489">Methyltransferase</keyword>
<evidence type="ECO:0000256" key="1">
    <source>
        <dbReference type="ARBA" id="ARBA00010815"/>
    </source>
</evidence>
<keyword evidence="3" id="KW-0808">Transferase</keyword>
<dbReference type="CDD" id="cd02440">
    <property type="entry name" value="AdoMet_MTases"/>
    <property type="match status" value="1"/>
</dbReference>
<feature type="active site" evidence="6">
    <location>
        <position position="343"/>
    </location>
</feature>
<dbReference type="PANTHER" id="PTHR43667">
    <property type="entry name" value="CYCLOPROPANE-FATTY-ACYL-PHOSPHOLIPID SYNTHASE"/>
    <property type="match status" value="1"/>
</dbReference>
<dbReference type="InterPro" id="IPR050723">
    <property type="entry name" value="CFA/CMAS"/>
</dbReference>
<dbReference type="InterPro" id="IPR003333">
    <property type="entry name" value="CMAS"/>
</dbReference>
<dbReference type="EMBL" id="DF820472">
    <property type="protein sequence ID" value="GAK60282.1"/>
    <property type="molecule type" value="Genomic_DNA"/>
</dbReference>
<evidence type="ECO:0000256" key="2">
    <source>
        <dbReference type="ARBA" id="ARBA00022603"/>
    </source>
</evidence>
<name>A0A081C6S7_VECG1</name>
<dbReference type="PANTHER" id="PTHR43667:SF1">
    <property type="entry name" value="CYCLOPROPANE-FATTY-ACYL-PHOSPHOLIPID SYNTHASE"/>
    <property type="match status" value="1"/>
</dbReference>
<sequence length="372" mass="43759">MKHDTFYNKIVELLTLADVQINGEHPWDIHVHNEKLYARVLSKGSIALGESYMDGWWECERLDEFFYRILRAKLDTKVISWTDMFAILKAKIFNAQKLSRAYRIGKHHYDIGNRLYWYMLDHYMNYSCGYWENAKNLDEAQEAKLDLICRKLDLQPGMRLLDIGCGWGGMAKFAAERYQAKVIGITVSKKQAEFAKEFCKGLPVEIRLQDYRDLKETFDRVVSIGMFEHVGYKNYKTFMQTVRNCLTENGLLLLHTIGGLLSVVKTDPWINTYIFPNSMLPSAQQICQASEGLFVLEDWHNFGADYDKTLMQWFKNFDEHWNQLKDSYSMRFYRMWKYYLLSCAGSFRARSNQLWQIVFSPEGIPGGYHSIR</sequence>
<gene>
    <name evidence="7" type="ORF">U27_00173</name>
</gene>
<dbReference type="InterPro" id="IPR029063">
    <property type="entry name" value="SAM-dependent_MTases_sf"/>
</dbReference>
<evidence type="ECO:0000256" key="5">
    <source>
        <dbReference type="ARBA" id="ARBA00023098"/>
    </source>
</evidence>
<evidence type="ECO:0000313" key="7">
    <source>
        <dbReference type="EMBL" id="GAK60282.1"/>
    </source>
</evidence>
<dbReference type="Gene3D" id="3.40.50.150">
    <property type="entry name" value="Vaccinia Virus protein VP39"/>
    <property type="match status" value="1"/>
</dbReference>
<dbReference type="NCBIfam" id="NF008686">
    <property type="entry name" value="PRK11705.1"/>
    <property type="match status" value="1"/>
</dbReference>
<dbReference type="HOGENOM" id="CLU_026434_6_0_0"/>
<accession>A0A081C6S7</accession>